<evidence type="ECO:0000313" key="3">
    <source>
        <dbReference type="EMBL" id="MFL4468626.1"/>
    </source>
</evidence>
<keyword evidence="4" id="KW-1185">Reference proteome</keyword>
<dbReference type="RefSeq" id="WP_407590366.1">
    <property type="nucleotide sequence ID" value="NZ_JBHDIY010000002.1"/>
</dbReference>
<dbReference type="Gene3D" id="3.10.180.10">
    <property type="entry name" value="2,3-Dihydroxybiphenyl 1,2-Dioxygenase, domain 1"/>
    <property type="match status" value="1"/>
</dbReference>
<evidence type="ECO:0000259" key="2">
    <source>
        <dbReference type="PROSITE" id="PS51819"/>
    </source>
</evidence>
<dbReference type="InterPro" id="IPR029068">
    <property type="entry name" value="Glyas_Bleomycin-R_OHBP_Dase"/>
</dbReference>
<dbReference type="CDD" id="cd06587">
    <property type="entry name" value="VOC"/>
    <property type="match status" value="1"/>
</dbReference>
<reference evidence="3 4" key="1">
    <citation type="submission" date="2024-08" db="EMBL/GenBank/DDBJ databases">
        <title>Tateyamaria sp. nov., isolated from marine algae.</title>
        <authorList>
            <person name="Choi B.J."/>
            <person name="Kim J.M."/>
            <person name="Lee J.K."/>
            <person name="Choi D.G."/>
            <person name="Bayburt H."/>
            <person name="Baek J.H."/>
            <person name="Han D.M."/>
            <person name="Jeon C.O."/>
        </authorList>
    </citation>
    <scope>NUCLEOTIDE SEQUENCE [LARGE SCALE GENOMIC DNA]</scope>
    <source>
        <strain evidence="3 4">KMU-156</strain>
    </source>
</reference>
<dbReference type="EMBL" id="JBHDIY010000002">
    <property type="protein sequence ID" value="MFL4468626.1"/>
    <property type="molecule type" value="Genomic_DNA"/>
</dbReference>
<dbReference type="InterPro" id="IPR037523">
    <property type="entry name" value="VOC_core"/>
</dbReference>
<comment type="caution">
    <text evidence="3">The sequence shown here is derived from an EMBL/GenBank/DDBJ whole genome shotgun (WGS) entry which is preliminary data.</text>
</comment>
<feature type="region of interest" description="Disordered" evidence="1">
    <location>
        <begin position="90"/>
        <end position="119"/>
    </location>
</feature>
<sequence length="119" mass="12568">MTLRLALLKIPVTDVTASVAFYEAVLGRAAVFVSDEYGWAQFDHPEPGLALYVPGKGGGDATPGGSVGFHLSAPDLDVLHARLRPLTETASIHSNADGSKSLELNDPDGNTLKIMEEHA</sequence>
<gene>
    <name evidence="3" type="ORF">ACERZ8_01580</name>
</gene>
<dbReference type="Pfam" id="PF00903">
    <property type="entry name" value="Glyoxalase"/>
    <property type="match status" value="1"/>
</dbReference>
<evidence type="ECO:0000256" key="1">
    <source>
        <dbReference type="SAM" id="MobiDB-lite"/>
    </source>
</evidence>
<evidence type="ECO:0000313" key="4">
    <source>
        <dbReference type="Proteomes" id="UP001627408"/>
    </source>
</evidence>
<proteinExistence type="predicted"/>
<dbReference type="Proteomes" id="UP001627408">
    <property type="component" value="Unassembled WGS sequence"/>
</dbReference>
<feature type="domain" description="VOC" evidence="2">
    <location>
        <begin position="4"/>
        <end position="117"/>
    </location>
</feature>
<accession>A0ABW8URL8</accession>
<name>A0ABW8URL8_9RHOB</name>
<dbReference type="InterPro" id="IPR004360">
    <property type="entry name" value="Glyas_Fos-R_dOase_dom"/>
</dbReference>
<dbReference type="PROSITE" id="PS51819">
    <property type="entry name" value="VOC"/>
    <property type="match status" value="1"/>
</dbReference>
<protein>
    <submittedName>
        <fullName evidence="3">VOC family protein</fullName>
    </submittedName>
</protein>
<dbReference type="SUPFAM" id="SSF54593">
    <property type="entry name" value="Glyoxalase/Bleomycin resistance protein/Dihydroxybiphenyl dioxygenase"/>
    <property type="match status" value="1"/>
</dbReference>
<organism evidence="3 4">
    <name type="scientific">Tateyamaria armeniaca</name>
    <dbReference type="NCBI Taxonomy" id="2518930"/>
    <lineage>
        <taxon>Bacteria</taxon>
        <taxon>Pseudomonadati</taxon>
        <taxon>Pseudomonadota</taxon>
        <taxon>Alphaproteobacteria</taxon>
        <taxon>Rhodobacterales</taxon>
        <taxon>Roseobacteraceae</taxon>
        <taxon>Tateyamaria</taxon>
    </lineage>
</organism>